<feature type="active site" description="Proton donor" evidence="6">
    <location>
        <position position="123"/>
    </location>
</feature>
<feature type="domain" description="Phosphotyrosine protein phosphatase I" evidence="7">
    <location>
        <begin position="2"/>
        <end position="147"/>
    </location>
</feature>
<dbReference type="Pfam" id="PF01451">
    <property type="entry name" value="LMWPc"/>
    <property type="match status" value="1"/>
</dbReference>
<dbReference type="SMART" id="SM00226">
    <property type="entry name" value="LMWPc"/>
    <property type="match status" value="1"/>
</dbReference>
<reference evidence="8 9" key="1">
    <citation type="submission" date="2019-03" db="EMBL/GenBank/DDBJ databases">
        <title>Genomic Encyclopedia of Type Strains, Phase IV (KMG-IV): sequencing the most valuable type-strain genomes for metagenomic binning, comparative biology and taxonomic classification.</title>
        <authorList>
            <person name="Goeker M."/>
        </authorList>
    </citation>
    <scope>NUCLEOTIDE SEQUENCE [LARGE SCALE GENOMIC DNA]</scope>
    <source>
        <strain evidence="8 9">DSM 29481</strain>
    </source>
</reference>
<feature type="active site" evidence="6">
    <location>
        <position position="14"/>
    </location>
</feature>
<keyword evidence="3" id="KW-0378">Hydrolase</keyword>
<evidence type="ECO:0000313" key="8">
    <source>
        <dbReference type="EMBL" id="TCU58452.1"/>
    </source>
</evidence>
<dbReference type="InterPro" id="IPR023485">
    <property type="entry name" value="Ptyr_pPase"/>
</dbReference>
<evidence type="ECO:0000256" key="1">
    <source>
        <dbReference type="ARBA" id="ARBA00011063"/>
    </source>
</evidence>
<evidence type="ECO:0000259" key="7">
    <source>
        <dbReference type="SMART" id="SM00226"/>
    </source>
</evidence>
<keyword evidence="4" id="KW-0904">Protein phosphatase</keyword>
<dbReference type="SUPFAM" id="SSF52788">
    <property type="entry name" value="Phosphotyrosine protein phosphatases I"/>
    <property type="match status" value="1"/>
</dbReference>
<sequence length="151" mass="17347">MIKILFICHGNICRSTMAESIMCWLVKKNHLQGSYCIASAATSTEEIGNPIHHGTRRKLREQNIPIVEHYARQICLQDAEKYDYIIGMDDANICNLTRMLPAQYHHKLSKLLDHTKRKGNIADPWYTGNFDETFVDVLEGCQGLLEETRPK</sequence>
<evidence type="ECO:0000256" key="6">
    <source>
        <dbReference type="PIRSR" id="PIRSR617867-1"/>
    </source>
</evidence>
<dbReference type="EC" id="3.1.3.48" evidence="2"/>
<evidence type="ECO:0000256" key="4">
    <source>
        <dbReference type="ARBA" id="ARBA00022912"/>
    </source>
</evidence>
<keyword evidence="9" id="KW-1185">Reference proteome</keyword>
<gene>
    <name evidence="8" type="ORF">EDD61_11376</name>
</gene>
<comment type="caution">
    <text evidence="8">The sequence shown here is derived from an EMBL/GenBank/DDBJ whole genome shotgun (WGS) entry which is preliminary data.</text>
</comment>
<evidence type="ECO:0000256" key="5">
    <source>
        <dbReference type="ARBA" id="ARBA00051722"/>
    </source>
</evidence>
<dbReference type="Gene3D" id="3.40.50.2300">
    <property type="match status" value="1"/>
</dbReference>
<dbReference type="PRINTS" id="PR00719">
    <property type="entry name" value="LMWPTPASE"/>
</dbReference>
<organism evidence="8 9">
    <name type="scientific">Longicatena caecimuris</name>
    <dbReference type="NCBI Taxonomy" id="1796635"/>
    <lineage>
        <taxon>Bacteria</taxon>
        <taxon>Bacillati</taxon>
        <taxon>Bacillota</taxon>
        <taxon>Erysipelotrichia</taxon>
        <taxon>Erysipelotrichales</taxon>
        <taxon>Erysipelotrichaceae</taxon>
        <taxon>Longicatena</taxon>
    </lineage>
</organism>
<dbReference type="AlphaFoldDB" id="A0A4R3T9W8"/>
<evidence type="ECO:0000313" key="9">
    <source>
        <dbReference type="Proteomes" id="UP000295773"/>
    </source>
</evidence>
<dbReference type="PANTHER" id="PTHR11717">
    <property type="entry name" value="LOW MOLECULAR WEIGHT PROTEIN TYROSINE PHOSPHATASE"/>
    <property type="match status" value="1"/>
</dbReference>
<feature type="active site" description="Nucleophile" evidence="6">
    <location>
        <position position="8"/>
    </location>
</feature>
<dbReference type="InterPro" id="IPR017867">
    <property type="entry name" value="Tyr_phospatase_low_mol_wt"/>
</dbReference>
<dbReference type="PANTHER" id="PTHR11717:SF7">
    <property type="entry name" value="LOW MOLECULAR WEIGHT PHOSPHOTYROSINE PROTEIN PHOSPHATASE"/>
    <property type="match status" value="1"/>
</dbReference>
<accession>A0A4R3T9W8</accession>
<dbReference type="InterPro" id="IPR050438">
    <property type="entry name" value="LMW_PTPase"/>
</dbReference>
<dbReference type="InterPro" id="IPR036196">
    <property type="entry name" value="Ptyr_pPase_sf"/>
</dbReference>
<evidence type="ECO:0000256" key="3">
    <source>
        <dbReference type="ARBA" id="ARBA00022801"/>
    </source>
</evidence>
<protein>
    <recommendedName>
        <fullName evidence="2">protein-tyrosine-phosphatase</fullName>
        <ecNumber evidence="2">3.1.3.48</ecNumber>
    </recommendedName>
</protein>
<dbReference type="GO" id="GO:0004725">
    <property type="term" value="F:protein tyrosine phosphatase activity"/>
    <property type="evidence" value="ECO:0007669"/>
    <property type="project" value="UniProtKB-EC"/>
</dbReference>
<evidence type="ECO:0000256" key="2">
    <source>
        <dbReference type="ARBA" id="ARBA00013064"/>
    </source>
</evidence>
<dbReference type="Proteomes" id="UP000295773">
    <property type="component" value="Unassembled WGS sequence"/>
</dbReference>
<comment type="catalytic activity">
    <reaction evidence="5">
        <text>O-phospho-L-tyrosyl-[protein] + H2O = L-tyrosyl-[protein] + phosphate</text>
        <dbReference type="Rhea" id="RHEA:10684"/>
        <dbReference type="Rhea" id="RHEA-COMP:10136"/>
        <dbReference type="Rhea" id="RHEA-COMP:20101"/>
        <dbReference type="ChEBI" id="CHEBI:15377"/>
        <dbReference type="ChEBI" id="CHEBI:43474"/>
        <dbReference type="ChEBI" id="CHEBI:46858"/>
        <dbReference type="ChEBI" id="CHEBI:61978"/>
        <dbReference type="EC" id="3.1.3.48"/>
    </reaction>
</comment>
<proteinExistence type="inferred from homology"/>
<name>A0A4R3T9W8_9FIRM</name>
<comment type="similarity">
    <text evidence="1">Belongs to the low molecular weight phosphotyrosine protein phosphatase family.</text>
</comment>
<dbReference type="RefSeq" id="WP_132225017.1">
    <property type="nucleotide sequence ID" value="NZ_JANKBG010000013.1"/>
</dbReference>
<dbReference type="EMBL" id="SMBP01000013">
    <property type="protein sequence ID" value="TCU58452.1"/>
    <property type="molecule type" value="Genomic_DNA"/>
</dbReference>
<dbReference type="CDD" id="cd16343">
    <property type="entry name" value="LMWPTP"/>
    <property type="match status" value="1"/>
</dbReference>